<evidence type="ECO:0000313" key="2">
    <source>
        <dbReference type="EMBL" id="KAF4657732.1"/>
    </source>
</evidence>
<protein>
    <recommendedName>
        <fullName evidence="1">PPM-type phosphatase domain-containing protein</fullName>
    </recommendedName>
</protein>
<dbReference type="Gene3D" id="3.60.40.10">
    <property type="entry name" value="PPM-type phosphatase domain"/>
    <property type="match status" value="1"/>
</dbReference>
<comment type="caution">
    <text evidence="2">The sequence shown here is derived from an EMBL/GenBank/DDBJ whole genome shotgun (WGS) entry which is preliminary data.</text>
</comment>
<dbReference type="InterPro" id="IPR001932">
    <property type="entry name" value="PPM-type_phosphatase-like_dom"/>
</dbReference>
<dbReference type="InterPro" id="IPR036457">
    <property type="entry name" value="PPM-type-like_dom_sf"/>
</dbReference>
<dbReference type="SUPFAM" id="SSF81606">
    <property type="entry name" value="PP2C-like"/>
    <property type="match status" value="1"/>
</dbReference>
<keyword evidence="3" id="KW-1185">Reference proteome</keyword>
<dbReference type="OrthoDB" id="10264738at2759"/>
<dbReference type="EMBL" id="JAAPAO010000526">
    <property type="protein sequence ID" value="KAF4657732.1"/>
    <property type="molecule type" value="Genomic_DNA"/>
</dbReference>
<evidence type="ECO:0000259" key="1">
    <source>
        <dbReference type="PROSITE" id="PS51746"/>
    </source>
</evidence>
<dbReference type="AlphaFoldDB" id="A0A7J6LES6"/>
<dbReference type="GO" id="GO:0004722">
    <property type="term" value="F:protein serine/threonine phosphatase activity"/>
    <property type="evidence" value="ECO:0007669"/>
    <property type="project" value="InterPro"/>
</dbReference>
<dbReference type="Proteomes" id="UP000591131">
    <property type="component" value="Unassembled WGS sequence"/>
</dbReference>
<dbReference type="InterPro" id="IPR015655">
    <property type="entry name" value="PP2C"/>
</dbReference>
<evidence type="ECO:0000313" key="3">
    <source>
        <dbReference type="Proteomes" id="UP000591131"/>
    </source>
</evidence>
<dbReference type="Pfam" id="PF00481">
    <property type="entry name" value="PP2C"/>
    <property type="match status" value="1"/>
</dbReference>
<organism evidence="2 3">
    <name type="scientific">Perkinsus chesapeaki</name>
    <name type="common">Clam parasite</name>
    <name type="synonym">Perkinsus andrewsi</name>
    <dbReference type="NCBI Taxonomy" id="330153"/>
    <lineage>
        <taxon>Eukaryota</taxon>
        <taxon>Sar</taxon>
        <taxon>Alveolata</taxon>
        <taxon>Perkinsozoa</taxon>
        <taxon>Perkinsea</taxon>
        <taxon>Perkinsida</taxon>
        <taxon>Perkinsidae</taxon>
        <taxon>Perkinsus</taxon>
    </lineage>
</organism>
<dbReference type="CDD" id="cd00143">
    <property type="entry name" value="PP2Cc"/>
    <property type="match status" value="1"/>
</dbReference>
<dbReference type="FunFam" id="3.60.40.10:FF:000051">
    <property type="entry name" value="Protein phosphatase 2C-like protein"/>
    <property type="match status" value="1"/>
</dbReference>
<reference evidence="2 3" key="1">
    <citation type="submission" date="2020-04" db="EMBL/GenBank/DDBJ databases">
        <title>Perkinsus chesapeaki whole genome sequence.</title>
        <authorList>
            <person name="Bogema D.R."/>
        </authorList>
    </citation>
    <scope>NUCLEOTIDE SEQUENCE [LARGE SCALE GENOMIC DNA]</scope>
    <source>
        <strain evidence="2">ATCC PRA-425</strain>
    </source>
</reference>
<dbReference type="PANTHER" id="PTHR47992">
    <property type="entry name" value="PROTEIN PHOSPHATASE"/>
    <property type="match status" value="1"/>
</dbReference>
<name>A0A7J6LES6_PERCH</name>
<gene>
    <name evidence="2" type="ORF">FOL47_008317</name>
</gene>
<dbReference type="SMART" id="SM00332">
    <property type="entry name" value="PP2Cc"/>
    <property type="match status" value="1"/>
</dbReference>
<dbReference type="PROSITE" id="PS51746">
    <property type="entry name" value="PPM_2"/>
    <property type="match status" value="1"/>
</dbReference>
<feature type="domain" description="PPM-type phosphatase" evidence="1">
    <location>
        <begin position="236"/>
        <end position="518"/>
    </location>
</feature>
<proteinExistence type="predicted"/>
<sequence>MGNKSRNRKSSKGMVSKPDLDVNELANVLASSGDAIASTSTTVTDYGYDGAKLNVQLMQGSTRRVLSALGVTASRDPILLRQAMDFMKRNSDFAAAEKLVEADQGRTMGKYSQGILQGFEADLKAYVTSQQNASLARSESARKLSVLTGTKKPAAKSKVRQMMKGTKASTAALLKAGKGGKPVVINKGTSKEMSKRMSANHRKSLPIQQEAPVISVKKASNERSSVSVSRDAIVSECAAYSKTGKVPVNPKKVNQDSYWMVEELSKDPRCAFFGVADGHGVIGHEVSGMISRRLPKVLSKELESSNSGNTKALERAFKKVNHEVTNANMDVTLSGSSCVSVLITPSKIYCANAGDSRAVLGRRSNGGYWDAVPLSIDHKPDRPDELKRIVNMGGRVEPFRIGILGISVGPSRVWLKKQDLPGLAMSRAFGDTIAASVGVTADPEITNHVLLKEDKFIVIASDGVWDFMTNEEVIRLIAKYYNQESSRKAARALVKEASERWQSNEEVVDDITCVVVFLRDKR</sequence>
<accession>A0A7J6LES6</accession>